<proteinExistence type="predicted"/>
<evidence type="ECO:0000313" key="2">
    <source>
        <dbReference type="Proteomes" id="UP000322139"/>
    </source>
</evidence>
<organism evidence="1 2">
    <name type="scientific">Bacillus infantis</name>
    <dbReference type="NCBI Taxonomy" id="324767"/>
    <lineage>
        <taxon>Bacteria</taxon>
        <taxon>Bacillati</taxon>
        <taxon>Bacillota</taxon>
        <taxon>Bacilli</taxon>
        <taxon>Bacillales</taxon>
        <taxon>Bacillaceae</taxon>
        <taxon>Bacillus</taxon>
    </lineage>
</organism>
<reference evidence="1 2" key="1">
    <citation type="submission" date="2019-08" db="EMBL/GenBank/DDBJ databases">
        <title>Bacillus genomes from the desert of Cuatro Cienegas, Coahuila.</title>
        <authorList>
            <person name="Olmedo-Alvarez G."/>
        </authorList>
    </citation>
    <scope>NUCLEOTIDE SEQUENCE [LARGE SCALE GENOMIC DNA]</scope>
    <source>
        <strain evidence="1 2">CH446_14T</strain>
    </source>
</reference>
<dbReference type="Pfam" id="PF16677">
    <property type="entry name" value="GP3_package"/>
    <property type="match status" value="1"/>
</dbReference>
<dbReference type="AlphaFoldDB" id="A0A5D4R5V8"/>
<evidence type="ECO:0000313" key="1">
    <source>
        <dbReference type="EMBL" id="TYS46755.1"/>
    </source>
</evidence>
<accession>A0A5D4R5V8</accession>
<dbReference type="Proteomes" id="UP000322139">
    <property type="component" value="Unassembled WGS sequence"/>
</dbReference>
<name>A0A5D4R5V8_9BACI</name>
<dbReference type="InterPro" id="IPR032066">
    <property type="entry name" value="GP3_package"/>
</dbReference>
<dbReference type="Gene3D" id="1.10.132.80">
    <property type="match status" value="1"/>
</dbReference>
<protein>
    <submittedName>
        <fullName evidence="1">Uncharacterized protein</fullName>
    </submittedName>
</protein>
<dbReference type="EMBL" id="VTER01000007">
    <property type="protein sequence ID" value="TYS46755.1"/>
    <property type="molecule type" value="Genomic_DNA"/>
</dbReference>
<comment type="caution">
    <text evidence="1">The sequence shown here is derived from an EMBL/GenBank/DDBJ whole genome shotgun (WGS) entry which is preliminary data.</text>
</comment>
<sequence>MELRKMADEKRKVGRPLKFESVEALEDKIEAYFTKCDEKEEPYTITGLALALDTSRKVLLEYQDKDEYSNTIKRAKLRCENFAESFLFRGKSVVGGIFNLKNNYGWVDQQVIKNETSDDLSDDELNKRLKELQSKLDQGK</sequence>
<gene>
    <name evidence="1" type="ORF">FZD51_14885</name>
</gene>